<dbReference type="InterPro" id="IPR036188">
    <property type="entry name" value="FAD/NAD-bd_sf"/>
</dbReference>
<name>A0A8K0KJW8_LADFU</name>
<dbReference type="AlphaFoldDB" id="A0A8K0KJW8"/>
<dbReference type="SUPFAM" id="SSF51905">
    <property type="entry name" value="FAD/NAD(P)-binding domain"/>
    <property type="match status" value="1"/>
</dbReference>
<proteinExistence type="predicted"/>
<comment type="caution">
    <text evidence="2">The sequence shown here is derived from an EMBL/GenBank/DDBJ whole genome shotgun (WGS) entry which is preliminary data.</text>
</comment>
<gene>
    <name evidence="2" type="ORF">J437_LFUL014728</name>
</gene>
<dbReference type="PANTHER" id="PTHR21178">
    <property type="entry name" value="CILIA- AND FLAGELLA-ASSOCIATED PROTEIN 61"/>
    <property type="match status" value="1"/>
</dbReference>
<dbReference type="OrthoDB" id="8195989at2759"/>
<protein>
    <recommendedName>
        <fullName evidence="1">CFAP61 dimerisation domain-containing protein</fullName>
    </recommendedName>
</protein>
<reference evidence="2" key="2">
    <citation type="submission" date="2017-10" db="EMBL/GenBank/DDBJ databases">
        <title>Ladona fulva Genome sequencing and assembly.</title>
        <authorList>
            <person name="Murali S."/>
            <person name="Richards S."/>
            <person name="Bandaranaike D."/>
            <person name="Bellair M."/>
            <person name="Blankenburg K."/>
            <person name="Chao H."/>
            <person name="Dinh H."/>
            <person name="Doddapaneni H."/>
            <person name="Dugan-Rocha S."/>
            <person name="Elkadiri S."/>
            <person name="Gnanaolivu R."/>
            <person name="Hernandez B."/>
            <person name="Skinner E."/>
            <person name="Javaid M."/>
            <person name="Lee S."/>
            <person name="Li M."/>
            <person name="Ming W."/>
            <person name="Munidasa M."/>
            <person name="Muniz J."/>
            <person name="Nguyen L."/>
            <person name="Hughes D."/>
            <person name="Osuji N."/>
            <person name="Pu L.-L."/>
            <person name="Puazo M."/>
            <person name="Qu C."/>
            <person name="Quiroz J."/>
            <person name="Raj R."/>
            <person name="Weissenberger G."/>
            <person name="Xin Y."/>
            <person name="Zou X."/>
            <person name="Han Y."/>
            <person name="Worley K."/>
            <person name="Muzny D."/>
            <person name="Gibbs R."/>
        </authorList>
    </citation>
    <scope>NUCLEOTIDE SEQUENCE</scope>
    <source>
        <strain evidence="2">Sampled in the wild</strain>
    </source>
</reference>
<sequence length="1054" mass="121737">MMSLNTEVDVDLLAKHFELNTFNGFHTPHAEDKNSLRHITVVSSFQKTVDTNCEEEELPTIYEDISDSIIHEGERHEMKSLNICSCNGDGCNGKSMLESICEELITSSKFKDCNPPEVGTLKSTASTFKRQFGLAVKQEKQARYRPSYFGKRNALCIELLAVHSSYNEREFVDFFGAPFDSYPDHDYCLISLPFTSPTFPLINHFVRCVPKDQSEFPQDIYVLHRNAALSHIFVRWYDYSDFEEVICLLKTIKFHKEVDITFLRSGKIGVKSCRTIIFESEGAIIGFAIIKEEDDLENLKAHYKVENFHKFHHYESTEHGEIVQFILSPIFHRHSKLIIREILRLTDKEFLFYRLYTSTKVYYSNTMNALGEMMPVLPRKHPLSTLSMKKGENGIQKDFALYLMNSKLTNRMSIHVNARIIVIGASTTALSFLESLIFSSARRFFILQNITLVSPFGIPSTTGIDNEAVMFAFNPEFYSNEYLNKLSLFSWINIVFGYMTVIDRKKKRIVINNARELNYDYLIITTGKQFSDEFLKLSDTFHHSLQRKRQSDVLRNSFCINSYKEASSLRKYLRKNFQKSSPRKIVVYGNCLEAYAIIEALRRCQYPGDAIIFAEKFHSDSVTMTCFNDFEVYQRVTRAMRTEGIEILRDYQLVSWFVNSDKNELTNIKFSKSNDYKKFKCLVLISCGIKSTNSITSAGKIVVYGNCLEAYAIIEALRRCQYPGDAIIFAEKFHSDSVTMTCFNDFEVYQRVTRAMRTEGIEILRDYQLVSWFVNSDKNELTNIKFSKSNDYKKFKCLVLISCGIKSTNSITSAAIIESSLVYQNGLVIGQDFSTDDPFIFGAGTGTRYRKQLYADQFEHRFYNSREVGKKLHKELRHLWNPYNKQGMEANEFQIGQYKKPIIKACKVPGGNYLQIHKPGIQKPLEKSTGHSYHGTVLITDGCSSESESYFCIHLNVENVIEGITCYSVKHLDIGNIIILYGKHERSLNYLHKRYKLGKIMDFQKHFSTQWTNVISYDGFSNIYAKMTKLFKTVNECEDSDEISNVLRKIKNNK</sequence>
<dbReference type="InterPro" id="IPR038884">
    <property type="entry name" value="CFAP61"/>
</dbReference>
<evidence type="ECO:0000259" key="1">
    <source>
        <dbReference type="Pfam" id="PF23150"/>
    </source>
</evidence>
<evidence type="ECO:0000313" key="3">
    <source>
        <dbReference type="Proteomes" id="UP000792457"/>
    </source>
</evidence>
<dbReference type="Pfam" id="PF23150">
    <property type="entry name" value="CFAP61_dimer"/>
    <property type="match status" value="1"/>
</dbReference>
<evidence type="ECO:0000313" key="2">
    <source>
        <dbReference type="EMBL" id="KAG8235241.1"/>
    </source>
</evidence>
<dbReference type="Gene3D" id="3.50.50.60">
    <property type="entry name" value="FAD/NAD(P)-binding domain"/>
    <property type="match status" value="2"/>
</dbReference>
<feature type="non-terminal residue" evidence="2">
    <location>
        <position position="1054"/>
    </location>
</feature>
<organism evidence="2 3">
    <name type="scientific">Ladona fulva</name>
    <name type="common">Scarce chaser dragonfly</name>
    <name type="synonym">Libellula fulva</name>
    <dbReference type="NCBI Taxonomy" id="123851"/>
    <lineage>
        <taxon>Eukaryota</taxon>
        <taxon>Metazoa</taxon>
        <taxon>Ecdysozoa</taxon>
        <taxon>Arthropoda</taxon>
        <taxon>Hexapoda</taxon>
        <taxon>Insecta</taxon>
        <taxon>Pterygota</taxon>
        <taxon>Palaeoptera</taxon>
        <taxon>Odonata</taxon>
        <taxon>Epiprocta</taxon>
        <taxon>Anisoptera</taxon>
        <taxon>Libelluloidea</taxon>
        <taxon>Libellulidae</taxon>
        <taxon>Ladona</taxon>
    </lineage>
</organism>
<keyword evidence="3" id="KW-1185">Reference proteome</keyword>
<feature type="domain" description="CFAP61 dimerisation" evidence="1">
    <location>
        <begin position="897"/>
        <end position="1015"/>
    </location>
</feature>
<reference evidence="2" key="1">
    <citation type="submission" date="2013-04" db="EMBL/GenBank/DDBJ databases">
        <authorList>
            <person name="Qu J."/>
            <person name="Murali S.C."/>
            <person name="Bandaranaike D."/>
            <person name="Bellair M."/>
            <person name="Blankenburg K."/>
            <person name="Chao H."/>
            <person name="Dinh H."/>
            <person name="Doddapaneni H."/>
            <person name="Downs B."/>
            <person name="Dugan-Rocha S."/>
            <person name="Elkadiri S."/>
            <person name="Gnanaolivu R.D."/>
            <person name="Hernandez B."/>
            <person name="Javaid M."/>
            <person name="Jayaseelan J.C."/>
            <person name="Lee S."/>
            <person name="Li M."/>
            <person name="Ming W."/>
            <person name="Munidasa M."/>
            <person name="Muniz J."/>
            <person name="Nguyen L."/>
            <person name="Ongeri F."/>
            <person name="Osuji N."/>
            <person name="Pu L.-L."/>
            <person name="Puazo M."/>
            <person name="Qu C."/>
            <person name="Quiroz J."/>
            <person name="Raj R."/>
            <person name="Weissenberger G."/>
            <person name="Xin Y."/>
            <person name="Zou X."/>
            <person name="Han Y."/>
            <person name="Richards S."/>
            <person name="Worley K."/>
            <person name="Muzny D."/>
            <person name="Gibbs R."/>
        </authorList>
    </citation>
    <scope>NUCLEOTIDE SEQUENCE</scope>
    <source>
        <strain evidence="2">Sampled in the wild</strain>
    </source>
</reference>
<dbReference type="InterPro" id="IPR056299">
    <property type="entry name" value="CFAP61_dimer"/>
</dbReference>
<dbReference type="Proteomes" id="UP000792457">
    <property type="component" value="Unassembled WGS sequence"/>
</dbReference>
<accession>A0A8K0KJW8</accession>
<dbReference type="EMBL" id="KZ308893">
    <property type="protein sequence ID" value="KAG8235241.1"/>
    <property type="molecule type" value="Genomic_DNA"/>
</dbReference>
<dbReference type="PANTHER" id="PTHR21178:SF8">
    <property type="entry name" value="CILIA- AND FLAGELLA-ASSOCIATED PROTEIN 61"/>
    <property type="match status" value="1"/>
</dbReference>